<evidence type="ECO:0000313" key="2">
    <source>
        <dbReference type="EMBL" id="EKD12122.1"/>
    </source>
</evidence>
<dbReference type="AlphaFoldDB" id="K1WIX8"/>
<feature type="compositionally biased region" description="Low complexity" evidence="1">
    <location>
        <begin position="129"/>
        <end position="141"/>
    </location>
</feature>
<dbReference type="KEGG" id="mbe:MBM_09702"/>
<feature type="compositionally biased region" description="Basic and acidic residues" evidence="1">
    <location>
        <begin position="167"/>
        <end position="200"/>
    </location>
</feature>
<dbReference type="EMBL" id="JH921463">
    <property type="protein sequence ID" value="EKD12122.1"/>
    <property type="molecule type" value="Genomic_DNA"/>
</dbReference>
<feature type="compositionally biased region" description="Polar residues" evidence="1">
    <location>
        <begin position="142"/>
        <end position="152"/>
    </location>
</feature>
<reference evidence="2 3" key="1">
    <citation type="journal article" date="2012" name="BMC Genomics">
        <title>Sequencing the genome of Marssonina brunnea reveals fungus-poplar co-evolution.</title>
        <authorList>
            <person name="Zhu S."/>
            <person name="Cao Y.-Z."/>
            <person name="Jiang C."/>
            <person name="Tan B.-Y."/>
            <person name="Wang Z."/>
            <person name="Feng S."/>
            <person name="Zhang L."/>
            <person name="Su X.-H."/>
            <person name="Brejova B."/>
            <person name="Vinar T."/>
            <person name="Xu M."/>
            <person name="Wang M.-X."/>
            <person name="Zhang S.-G."/>
            <person name="Huang M.-R."/>
            <person name="Wu R."/>
            <person name="Zhou Y."/>
        </authorList>
    </citation>
    <scope>NUCLEOTIDE SEQUENCE [LARGE SCALE GENOMIC DNA]</scope>
    <source>
        <strain evidence="2 3">MB_m1</strain>
    </source>
</reference>
<proteinExistence type="predicted"/>
<organism evidence="2 3">
    <name type="scientific">Marssonina brunnea f. sp. multigermtubi (strain MB_m1)</name>
    <name type="common">Marssonina leaf spot fungus</name>
    <dbReference type="NCBI Taxonomy" id="1072389"/>
    <lineage>
        <taxon>Eukaryota</taxon>
        <taxon>Fungi</taxon>
        <taxon>Dikarya</taxon>
        <taxon>Ascomycota</taxon>
        <taxon>Pezizomycotina</taxon>
        <taxon>Leotiomycetes</taxon>
        <taxon>Helotiales</taxon>
        <taxon>Drepanopezizaceae</taxon>
        <taxon>Drepanopeziza</taxon>
    </lineage>
</organism>
<sequence length="200" mass="22411">MSSISNSISSLLPNRRIGFAAESKAFQRSLSGLSSSNMRSKPTVLILYTLPPLNVLNTDNTSSFEEVPSTLPPSYQPQRDNNQEKDSEDDELPLPSSSLLIKGRRGRPRKPAVRIPSELQLRRSRLRKQISSPSLPQSSSITRNQMFSSDSGSDLEVTGHRSNALRQGRETREAQRIQANIERKNRIQRKDERKAAKEAA</sequence>
<gene>
    <name evidence="2" type="ORF">MBM_09702</name>
</gene>
<keyword evidence="3" id="KW-1185">Reference proteome</keyword>
<dbReference type="HOGENOM" id="CLU_1366500_0_0_1"/>
<evidence type="ECO:0000256" key="1">
    <source>
        <dbReference type="SAM" id="MobiDB-lite"/>
    </source>
</evidence>
<name>K1WIX8_MARBU</name>
<feature type="compositionally biased region" description="Basic residues" evidence="1">
    <location>
        <begin position="102"/>
        <end position="112"/>
    </location>
</feature>
<evidence type="ECO:0000313" key="3">
    <source>
        <dbReference type="Proteomes" id="UP000006753"/>
    </source>
</evidence>
<feature type="region of interest" description="Disordered" evidence="1">
    <location>
        <begin position="59"/>
        <end position="200"/>
    </location>
</feature>
<dbReference type="Proteomes" id="UP000006753">
    <property type="component" value="Unassembled WGS sequence"/>
</dbReference>
<protein>
    <submittedName>
        <fullName evidence="2">Uncharacterized protein</fullName>
    </submittedName>
</protein>
<dbReference type="InParanoid" id="K1WIX8"/>
<accession>K1WIX8</accession>